<evidence type="ECO:0000313" key="1">
    <source>
        <dbReference type="EMBL" id="NLP64820.1"/>
    </source>
</evidence>
<dbReference type="AlphaFoldDB" id="A0A8T6ZKN0"/>
<reference evidence="1" key="2">
    <citation type="submission" date="2020-04" db="EMBL/GenBank/DDBJ databases">
        <authorList>
            <person name="Alexandrino P."/>
            <person name="Mendonca T."/>
            <person name="Guaman L."/>
            <person name="Cherix J."/>
            <person name="Lozano-Sakalauskas G."/>
            <person name="Fujita A."/>
            <person name="Filho E.R."/>
            <person name="Long P."/>
            <person name="Padilla G."/>
            <person name="Taciro M.K."/>
            <person name="Gomez J.G."/>
            <person name="Silva L.F."/>
            <person name="Torres M."/>
        </authorList>
    </citation>
    <scope>NUCLEOTIDE SEQUENCE</scope>
    <source>
        <strain evidence="1">LMG 19450</strain>
    </source>
</reference>
<dbReference type="RefSeq" id="WP_052148348.1">
    <property type="nucleotide sequence ID" value="NZ_CADFGF010000014.1"/>
</dbReference>
<dbReference type="PANTHER" id="PTHR35569">
    <property type="entry name" value="CYANAMIDE HYDRATASE DDI2-RELATED"/>
    <property type="match status" value="1"/>
</dbReference>
<sequence>MKPEPAATPDEVAGVLIPRTALAALAFENACAALDPVLIGHAHRVFVFAALAARRAREACDAETLYVSAMYANMGLSPAYAHSKLRYEVDSADAARALLARVSPRVAEDVWRAIALHTTPGIPEHVSPLARLLAQAAWTDLVGEHYDAYTRAERGAILAAYPREATFCEDVIRAIGRGVAHRPHTTSGTWSADILARIDPDYCRLNFCGLILGSRWTQPDKNLLSHSRRLKR</sequence>
<reference evidence="1" key="1">
    <citation type="journal article" date="2015" name="Genome Announc.">
        <title>Draft Genome Sequence of the Polyhydroxyalkanoate-Producing Bacterium Burkholderia sacchari LMG 19450 Isolated from Brazilian Sugarcane Plantation Soil.</title>
        <authorList>
            <person name="Alexandrino P.M."/>
            <person name="Mendonca T.T."/>
            <person name="Guaman Bautista L.P."/>
            <person name="Cherix J."/>
            <person name="Lozano-Sakalauskas G.C."/>
            <person name="Fujita A."/>
            <person name="Ramos Filho E."/>
            <person name="Long P."/>
            <person name="Padilla G."/>
            <person name="Taciro M.K."/>
            <person name="Gomez J.G."/>
            <person name="Silva L.F."/>
        </authorList>
    </citation>
    <scope>NUCLEOTIDE SEQUENCE</scope>
    <source>
        <strain evidence="1">LMG 19450</strain>
    </source>
</reference>
<dbReference type="Gene3D" id="1.10.3210.10">
    <property type="entry name" value="Hypothetical protein af1432"/>
    <property type="match status" value="1"/>
</dbReference>
<dbReference type="PANTHER" id="PTHR35569:SF1">
    <property type="entry name" value="CYANAMIDE HYDRATASE DDI2-RELATED"/>
    <property type="match status" value="1"/>
</dbReference>
<dbReference type="EMBL" id="JTDB02000010">
    <property type="protein sequence ID" value="NLP64820.1"/>
    <property type="molecule type" value="Genomic_DNA"/>
</dbReference>
<comment type="caution">
    <text evidence="1">The sequence shown here is derived from an EMBL/GenBank/DDBJ whole genome shotgun (WGS) entry which is preliminary data.</text>
</comment>
<accession>A0A8T6ZKN0</accession>
<name>A0A8T6ZKN0_9BURK</name>
<evidence type="ECO:0000313" key="2">
    <source>
        <dbReference type="Proteomes" id="UP000030460"/>
    </source>
</evidence>
<organism evidence="1 2">
    <name type="scientific">Paraburkholderia sacchari</name>
    <dbReference type="NCBI Taxonomy" id="159450"/>
    <lineage>
        <taxon>Bacteria</taxon>
        <taxon>Pseudomonadati</taxon>
        <taxon>Pseudomonadota</taxon>
        <taxon>Betaproteobacteria</taxon>
        <taxon>Burkholderiales</taxon>
        <taxon>Burkholderiaceae</taxon>
        <taxon>Paraburkholderia</taxon>
    </lineage>
</organism>
<dbReference type="SUPFAM" id="SSF109604">
    <property type="entry name" value="HD-domain/PDEase-like"/>
    <property type="match status" value="1"/>
</dbReference>
<proteinExistence type="predicted"/>
<keyword evidence="2" id="KW-1185">Reference proteome</keyword>
<protein>
    <submittedName>
        <fullName evidence="1">Phosphohydrolase</fullName>
    </submittedName>
</protein>
<dbReference type="Proteomes" id="UP000030460">
    <property type="component" value="Unassembled WGS sequence"/>
</dbReference>
<gene>
    <name evidence="1" type="ORF">NH14_027490</name>
</gene>
<dbReference type="OrthoDB" id="8478129at2"/>